<dbReference type="AlphaFoldDB" id="A0A6A0B2Y1"/>
<dbReference type="RefSeq" id="WP_172354529.1">
    <property type="nucleotide sequence ID" value="NZ_BLLH01000001.1"/>
</dbReference>
<reference evidence="2 3" key="1">
    <citation type="submission" date="2020-02" db="EMBL/GenBank/DDBJ databases">
        <title>Draft genome sequence of Lactococcus sp. Hs20B0-1.</title>
        <authorList>
            <person name="Noda S."/>
            <person name="Yuki M."/>
            <person name="Ohkuma M."/>
        </authorList>
    </citation>
    <scope>NUCLEOTIDE SEQUENCE [LARGE SCALE GENOMIC DNA]</scope>
    <source>
        <strain evidence="2 3">Hs20B0-1</strain>
    </source>
</reference>
<comment type="caution">
    <text evidence="2">The sequence shown here is derived from an EMBL/GenBank/DDBJ whole genome shotgun (WGS) entry which is preliminary data.</text>
</comment>
<proteinExistence type="predicted"/>
<evidence type="ECO:0000313" key="2">
    <source>
        <dbReference type="EMBL" id="GFH39679.1"/>
    </source>
</evidence>
<evidence type="ECO:0000313" key="3">
    <source>
        <dbReference type="Proteomes" id="UP000475928"/>
    </source>
</evidence>
<gene>
    <name evidence="2" type="ORF">Hs20B_00770</name>
</gene>
<evidence type="ECO:0000256" key="1">
    <source>
        <dbReference type="SAM" id="Phobius"/>
    </source>
</evidence>
<keyword evidence="1" id="KW-0472">Membrane</keyword>
<keyword evidence="1" id="KW-0812">Transmembrane</keyword>
<feature type="transmembrane region" description="Helical" evidence="1">
    <location>
        <begin position="61"/>
        <end position="78"/>
    </location>
</feature>
<keyword evidence="1" id="KW-1133">Transmembrane helix</keyword>
<feature type="transmembrane region" description="Helical" evidence="1">
    <location>
        <begin position="7"/>
        <end position="26"/>
    </location>
</feature>
<dbReference type="EMBL" id="BLLH01000001">
    <property type="protein sequence ID" value="GFH39679.1"/>
    <property type="molecule type" value="Genomic_DNA"/>
</dbReference>
<accession>A0A6A0B2Y1</accession>
<name>A0A6A0B2Y1_9LACT</name>
<keyword evidence="3" id="KW-1185">Reference proteome</keyword>
<dbReference type="Proteomes" id="UP000475928">
    <property type="component" value="Unassembled WGS sequence"/>
</dbReference>
<protein>
    <submittedName>
        <fullName evidence="2">Uncharacterized protein</fullName>
    </submittedName>
</protein>
<sequence length="136" mass="15459">MFSGKQPTFVVLSSVGLLIYSAWQMINTILPNLQIFRVVYDTIANAINALRLQSSISMTNLQFLLYVVVLVAFIFLLAKFWKFAIYALLFIIFILVCNFVYFAWANGAASTDWFIFIVMVVSSINVFLTAKSRGFI</sequence>
<organism evidence="2 3">
    <name type="scientific">Pseudolactococcus insecticola</name>
    <dbReference type="NCBI Taxonomy" id="2709158"/>
    <lineage>
        <taxon>Bacteria</taxon>
        <taxon>Bacillati</taxon>
        <taxon>Bacillota</taxon>
        <taxon>Bacilli</taxon>
        <taxon>Lactobacillales</taxon>
        <taxon>Streptococcaceae</taxon>
        <taxon>Pseudolactococcus</taxon>
    </lineage>
</organism>
<feature type="transmembrane region" description="Helical" evidence="1">
    <location>
        <begin position="113"/>
        <end position="130"/>
    </location>
</feature>
<feature type="transmembrane region" description="Helical" evidence="1">
    <location>
        <begin position="85"/>
        <end position="107"/>
    </location>
</feature>